<dbReference type="SMR" id="A2FU98"/>
<dbReference type="InterPro" id="IPR040132">
    <property type="entry name" value="Tex1/THOC3"/>
</dbReference>
<organism evidence="4 5">
    <name type="scientific">Trichomonas vaginalis (strain ATCC PRA-98 / G3)</name>
    <dbReference type="NCBI Taxonomy" id="412133"/>
    <lineage>
        <taxon>Eukaryota</taxon>
        <taxon>Metamonada</taxon>
        <taxon>Parabasalia</taxon>
        <taxon>Trichomonadida</taxon>
        <taxon>Trichomonadidae</taxon>
        <taxon>Trichomonas</taxon>
    </lineage>
</organism>
<reference evidence="4" key="2">
    <citation type="journal article" date="2007" name="Science">
        <title>Draft genome sequence of the sexually transmitted pathogen Trichomonas vaginalis.</title>
        <authorList>
            <person name="Carlton J.M."/>
            <person name="Hirt R.P."/>
            <person name="Silva J.C."/>
            <person name="Delcher A.L."/>
            <person name="Schatz M."/>
            <person name="Zhao Q."/>
            <person name="Wortman J.R."/>
            <person name="Bidwell S.L."/>
            <person name="Alsmark U.C.M."/>
            <person name="Besteiro S."/>
            <person name="Sicheritz-Ponten T."/>
            <person name="Noel C.J."/>
            <person name="Dacks J.B."/>
            <person name="Foster P.G."/>
            <person name="Simillion C."/>
            <person name="Van de Peer Y."/>
            <person name="Miranda-Saavedra D."/>
            <person name="Barton G.J."/>
            <person name="Westrop G.D."/>
            <person name="Mueller S."/>
            <person name="Dessi D."/>
            <person name="Fiori P.L."/>
            <person name="Ren Q."/>
            <person name="Paulsen I."/>
            <person name="Zhang H."/>
            <person name="Bastida-Corcuera F.D."/>
            <person name="Simoes-Barbosa A."/>
            <person name="Brown M.T."/>
            <person name="Hayes R.D."/>
            <person name="Mukherjee M."/>
            <person name="Okumura C.Y."/>
            <person name="Schneider R."/>
            <person name="Smith A.J."/>
            <person name="Vanacova S."/>
            <person name="Villalvazo M."/>
            <person name="Haas B.J."/>
            <person name="Pertea M."/>
            <person name="Feldblyum T.V."/>
            <person name="Utterback T.R."/>
            <person name="Shu C.L."/>
            <person name="Osoegawa K."/>
            <person name="de Jong P.J."/>
            <person name="Hrdy I."/>
            <person name="Horvathova L."/>
            <person name="Zubacova Z."/>
            <person name="Dolezal P."/>
            <person name="Malik S.B."/>
            <person name="Logsdon J.M. Jr."/>
            <person name="Henze K."/>
            <person name="Gupta A."/>
            <person name="Wang C.C."/>
            <person name="Dunne R.L."/>
            <person name="Upcroft J.A."/>
            <person name="Upcroft P."/>
            <person name="White O."/>
            <person name="Salzberg S.L."/>
            <person name="Tang P."/>
            <person name="Chiu C.-H."/>
            <person name="Lee Y.-S."/>
            <person name="Embley T.M."/>
            <person name="Coombs G.H."/>
            <person name="Mottram J.C."/>
            <person name="Tachezy J."/>
            <person name="Fraser-Liggett C.M."/>
            <person name="Johnson P.J."/>
        </authorList>
    </citation>
    <scope>NUCLEOTIDE SEQUENCE [LARGE SCALE GENOMIC DNA]</scope>
    <source>
        <strain evidence="4">G3</strain>
    </source>
</reference>
<evidence type="ECO:0000313" key="4">
    <source>
        <dbReference type="EMBL" id="EAX91529.1"/>
    </source>
</evidence>
<dbReference type="InterPro" id="IPR036322">
    <property type="entry name" value="WD40_repeat_dom_sf"/>
</dbReference>
<dbReference type="SUPFAM" id="SSF50978">
    <property type="entry name" value="WD40 repeat-like"/>
    <property type="match status" value="1"/>
</dbReference>
<dbReference type="InParanoid" id="A2FU98"/>
<sequence length="989" mass="110631">MNPIVKGSTPYTIGVQNNKTPLPMSFNLSCCCWLNPVGIFASNHFNIRRLAAAGTVDGQILILDVKETLIQYVSLMCGHTARVSDIIQQDLNTFLSVSIDGTICMWSIADAICLFSNQFTTQYSNYKLATSYGLPNLVYIWSNFGQVYLVDVHTGNIVKNYNFPGLLSFSPSSTINKLIVSNILSFNLYTVGELGITCDNQNRTFFDLNDVKICTPFGIVRFCERRIIFIDVVGIRTLGSMLLHNISDEDQIIDAKWYAPDQIFVAFRSGILYEFKLDAEAKVKAHKIAESKIMINFASRNSNSEVIFINNNMNLVYIAEGKGEIELVRNHNSKIFEVPDIKQPNIVRITEKNTFKLLNWTTPSVTSPGYSIDSKITAIKCRNITSHGLQLIVGAEDGTVRFFWKEKQSASQKILALNSPVVEFIELSLANAGKFILFAIGKDGSLAVFYLFDLIETFITIGFPIVAIYAMRMQELIIVRRLDNTLYVYSLNEPDPIELLTSLPKDAEQIYPVKPSTNSTIPPSTQLINFGKSSYYYSTLTLNNLQNELMKPENAEHRKLYSSMLAIYFHLLQPVSKSKSFGLIRDSISTDFTQFAADQIKDPDVDTSDFSFCLIGTNKIPTFFYPLYTISGMAIYDVSPYQAALHFVASNIIGQILSLDCSLRILEVTFVQSMVHFLESDDQKIRQIASLSCARSASCLHLEHALPIAKLFGDLKSIDSLSPTEMLLLCILCIAEDSFVNKIHHRKLFDFLLRVSVNDDDIANLALILLIDGYTTWSYILGNHLLLMNNIVARMLKFIRPEHVQRTFAIAAGSDIGTFFKVFETFIKSEETDLAPEVLVTRLFSLTTLVSFANKHAVGALGSYYIATVGNDYPRLANIAIEELKKHAKRLESVDVKGNLILIGLQDGCVSLFKHCNLIFSEKFFETPVCIVSIGPDGSAAAAASRDDQNAVIFTTKRNGFMSKKPKVIAKVPTGFHPVWKSPTECTFQ</sequence>
<dbReference type="PANTHER" id="PTHR22839:SF0">
    <property type="entry name" value="THO COMPLEX SUBUNIT 3"/>
    <property type="match status" value="1"/>
</dbReference>
<dbReference type="Proteomes" id="UP000001542">
    <property type="component" value="Unassembled WGS sequence"/>
</dbReference>
<dbReference type="VEuPathDB" id="TrichDB:TVAGG3_0447920"/>
<dbReference type="RefSeq" id="XP_001304459.1">
    <property type="nucleotide sequence ID" value="XM_001304458.1"/>
</dbReference>
<comment type="similarity">
    <text evidence="3">Belongs to the THOC3 family.</text>
</comment>
<dbReference type="Gene3D" id="2.130.10.10">
    <property type="entry name" value="YVTN repeat-like/Quinoprotein amine dehydrogenase"/>
    <property type="match status" value="1"/>
</dbReference>
<proteinExistence type="inferred from homology"/>
<keyword evidence="2" id="KW-0677">Repeat</keyword>
<dbReference type="InterPro" id="IPR001680">
    <property type="entry name" value="WD40_rpt"/>
</dbReference>
<dbReference type="InterPro" id="IPR015943">
    <property type="entry name" value="WD40/YVTN_repeat-like_dom_sf"/>
</dbReference>
<dbReference type="VEuPathDB" id="TrichDB:TVAG_472710"/>
<evidence type="ECO:0000256" key="2">
    <source>
        <dbReference type="ARBA" id="ARBA00022737"/>
    </source>
</evidence>
<dbReference type="AlphaFoldDB" id="A2FU98"/>
<accession>A2FU98</accession>
<evidence type="ECO:0000256" key="1">
    <source>
        <dbReference type="ARBA" id="ARBA00022574"/>
    </source>
</evidence>
<dbReference type="EMBL" id="DS114030">
    <property type="protein sequence ID" value="EAX91529.1"/>
    <property type="molecule type" value="Genomic_DNA"/>
</dbReference>
<dbReference type="OrthoDB" id="64353at2759"/>
<dbReference type="GO" id="GO:0006406">
    <property type="term" value="P:mRNA export from nucleus"/>
    <property type="evidence" value="ECO:0000318"/>
    <property type="project" value="GO_Central"/>
</dbReference>
<dbReference type="Pfam" id="PF00400">
    <property type="entry name" value="WD40"/>
    <property type="match status" value="1"/>
</dbReference>
<gene>
    <name evidence="4" type="ORF">TVAG_472710</name>
</gene>
<evidence type="ECO:0000313" key="5">
    <source>
        <dbReference type="Proteomes" id="UP000001542"/>
    </source>
</evidence>
<dbReference type="PANTHER" id="PTHR22839">
    <property type="entry name" value="THO COMPLEX SUBUNIT 3 THO3"/>
    <property type="match status" value="1"/>
</dbReference>
<keyword evidence="1" id="KW-0853">WD repeat</keyword>
<protein>
    <submittedName>
        <fullName evidence="4">Uncharacterized protein</fullName>
    </submittedName>
</protein>
<keyword evidence="5" id="KW-1185">Reference proteome</keyword>
<evidence type="ECO:0000256" key="3">
    <source>
        <dbReference type="ARBA" id="ARBA00046343"/>
    </source>
</evidence>
<reference evidence="4" key="1">
    <citation type="submission" date="2006-10" db="EMBL/GenBank/DDBJ databases">
        <authorList>
            <person name="Amadeo P."/>
            <person name="Zhao Q."/>
            <person name="Wortman J."/>
            <person name="Fraser-Liggett C."/>
            <person name="Carlton J."/>
        </authorList>
    </citation>
    <scope>NUCLEOTIDE SEQUENCE</scope>
    <source>
        <strain evidence="4">G3</strain>
    </source>
</reference>
<name>A2FU98_TRIV3</name>
<dbReference type="KEGG" id="tva:4749225"/>
<dbReference type="GO" id="GO:0000445">
    <property type="term" value="C:THO complex part of transcription export complex"/>
    <property type="evidence" value="ECO:0000318"/>
    <property type="project" value="GO_Central"/>
</dbReference>